<gene>
    <name evidence="1" type="ORF">L833_5052</name>
</gene>
<name>A0A829M4C0_9MYCO</name>
<dbReference type="Proteomes" id="UP000018502">
    <property type="component" value="Unassembled WGS sequence"/>
</dbReference>
<sequence>MLPGLTVIGLDRDTNGPRYRPVAVGAVRDNDLSVCIPLRTRLADALEWGWVTQNVLRSTEWLFDLGAFPAHAISAATRESFVIDMSTANRRFGDPRLAIETCIDETSPDRTAHSGRPKTLCG</sequence>
<dbReference type="EMBL" id="AYTF01000003">
    <property type="protein sequence ID" value="ESV60940.1"/>
    <property type="molecule type" value="Genomic_DNA"/>
</dbReference>
<dbReference type="AlphaFoldDB" id="A0A829M4C0"/>
<organism evidence="1 2">
    <name type="scientific">Mycobacteroides abscessus MAB_091912_2446</name>
    <dbReference type="NCBI Taxonomy" id="1335414"/>
    <lineage>
        <taxon>Bacteria</taxon>
        <taxon>Bacillati</taxon>
        <taxon>Actinomycetota</taxon>
        <taxon>Actinomycetes</taxon>
        <taxon>Mycobacteriales</taxon>
        <taxon>Mycobacteriaceae</taxon>
        <taxon>Mycobacteroides</taxon>
        <taxon>Mycobacteroides abscessus</taxon>
    </lineage>
</organism>
<comment type="caution">
    <text evidence="1">The sequence shown here is derived from an EMBL/GenBank/DDBJ whole genome shotgun (WGS) entry which is preliminary data.</text>
</comment>
<protein>
    <submittedName>
        <fullName evidence="1">Uncharacterized protein</fullName>
    </submittedName>
</protein>
<reference evidence="1 2" key="1">
    <citation type="journal article" date="2014" name="Emerg. Infect. Dis.">
        <title>High-level Relatedness among Mycobacterium abscessus subsp. massiliense Strains from Widely Separated Outbreaks.</title>
        <authorList>
            <person name="Tettelin H."/>
            <person name="Davidson R.M."/>
            <person name="Agrawal S."/>
            <person name="Aitken M.L."/>
            <person name="Shallom S."/>
            <person name="Hasan N.A."/>
            <person name="Strong M."/>
            <person name="Nogueira de Moura V.C."/>
            <person name="De Groote M.A."/>
            <person name="Duarte R.S."/>
            <person name="Hine E."/>
            <person name="Parankush S."/>
            <person name="Su Q."/>
            <person name="Daugherty S.C."/>
            <person name="Fraser C.M."/>
            <person name="Brown-Elliott B.A."/>
            <person name="Wallace R.J.Jr."/>
            <person name="Holland S.M."/>
            <person name="Sampaio E.P."/>
            <person name="Olivier K.N."/>
            <person name="Jackson M."/>
            <person name="Zelazny A.M."/>
        </authorList>
    </citation>
    <scope>NUCLEOTIDE SEQUENCE [LARGE SCALE GENOMIC DNA]</scope>
    <source>
        <strain evidence="1 2">MAB_091912_2446</strain>
    </source>
</reference>
<proteinExistence type="predicted"/>
<evidence type="ECO:0000313" key="1">
    <source>
        <dbReference type="EMBL" id="ESV60940.1"/>
    </source>
</evidence>
<evidence type="ECO:0000313" key="2">
    <source>
        <dbReference type="Proteomes" id="UP000018502"/>
    </source>
</evidence>
<accession>A0A829M4C0</accession>